<proteinExistence type="predicted"/>
<dbReference type="OrthoDB" id="5340163at2759"/>
<organism evidence="1 2">
    <name type="scientific">Gigaspora margarita</name>
    <dbReference type="NCBI Taxonomy" id="4874"/>
    <lineage>
        <taxon>Eukaryota</taxon>
        <taxon>Fungi</taxon>
        <taxon>Fungi incertae sedis</taxon>
        <taxon>Mucoromycota</taxon>
        <taxon>Glomeromycotina</taxon>
        <taxon>Glomeromycetes</taxon>
        <taxon>Diversisporales</taxon>
        <taxon>Gigasporaceae</taxon>
        <taxon>Gigaspora</taxon>
    </lineage>
</organism>
<dbReference type="AlphaFoldDB" id="A0A8H4EK11"/>
<keyword evidence="2" id="KW-1185">Reference proteome</keyword>
<evidence type="ECO:0000313" key="2">
    <source>
        <dbReference type="Proteomes" id="UP000439903"/>
    </source>
</evidence>
<evidence type="ECO:0000313" key="1">
    <source>
        <dbReference type="EMBL" id="KAF0501275.1"/>
    </source>
</evidence>
<accession>A0A8H4EK11</accession>
<comment type="caution">
    <text evidence="1">The sequence shown here is derived from an EMBL/GenBank/DDBJ whole genome shotgun (WGS) entry which is preliminary data.</text>
</comment>
<dbReference type="EMBL" id="WTPW01000540">
    <property type="protein sequence ID" value="KAF0501275.1"/>
    <property type="molecule type" value="Genomic_DNA"/>
</dbReference>
<gene>
    <name evidence="1" type="ORF">F8M41_020053</name>
</gene>
<name>A0A8H4EK11_GIGMA</name>
<dbReference type="Proteomes" id="UP000439903">
    <property type="component" value="Unassembled WGS sequence"/>
</dbReference>
<protein>
    <submittedName>
        <fullName evidence="1">Uncharacterized protein</fullName>
    </submittedName>
</protein>
<reference evidence="1 2" key="1">
    <citation type="journal article" date="2019" name="Environ. Microbiol.">
        <title>At the nexus of three kingdoms: the genome of the mycorrhizal fungus Gigaspora margarita provides insights into plant, endobacterial and fungal interactions.</title>
        <authorList>
            <person name="Venice F."/>
            <person name="Ghignone S."/>
            <person name="Salvioli di Fossalunga A."/>
            <person name="Amselem J."/>
            <person name="Novero M."/>
            <person name="Xianan X."/>
            <person name="Sedzielewska Toro K."/>
            <person name="Morin E."/>
            <person name="Lipzen A."/>
            <person name="Grigoriev I.V."/>
            <person name="Henrissat B."/>
            <person name="Martin F.M."/>
            <person name="Bonfante P."/>
        </authorList>
    </citation>
    <scope>NUCLEOTIDE SEQUENCE [LARGE SCALE GENOMIC DNA]</scope>
    <source>
        <strain evidence="1 2">BEG34</strain>
    </source>
</reference>
<sequence>MDYRLRMIDCFIAIWQAGENDEFIMADNAFGIFEAHRIRRFDWWANKVGFQKHDDDKITLTFMKVNSANVHFVTTLAHNEATPDLSLLYLYNTMI</sequence>